<reference evidence="3" key="1">
    <citation type="submission" date="2017-04" db="EMBL/GenBank/DDBJ databases">
        <title>Function of individual gut microbiota members based on whole genome sequencing of pure cultures obtained from chicken caecum.</title>
        <authorList>
            <person name="Medvecky M."/>
            <person name="Cejkova D."/>
            <person name="Polansky O."/>
            <person name="Karasova D."/>
            <person name="Kubasova T."/>
            <person name="Cizek A."/>
            <person name="Rychlik I."/>
        </authorList>
    </citation>
    <scope>NUCLEOTIDE SEQUENCE [LARGE SCALE GENOMIC DNA]</scope>
    <source>
        <strain evidence="3">An149</strain>
    </source>
</reference>
<accession>A0A1Y4QM95</accession>
<feature type="transmembrane region" description="Helical" evidence="1">
    <location>
        <begin position="35"/>
        <end position="54"/>
    </location>
</feature>
<keyword evidence="1" id="KW-0812">Transmembrane</keyword>
<evidence type="ECO:0000313" key="2">
    <source>
        <dbReference type="EMBL" id="OUQ05672.1"/>
    </source>
</evidence>
<feature type="transmembrane region" description="Helical" evidence="1">
    <location>
        <begin position="95"/>
        <end position="114"/>
    </location>
</feature>
<keyword evidence="1" id="KW-0472">Membrane</keyword>
<evidence type="ECO:0008006" key="4">
    <source>
        <dbReference type="Google" id="ProtNLM"/>
    </source>
</evidence>
<keyword evidence="1" id="KW-1133">Transmembrane helix</keyword>
<name>A0A1Y4QM95_9FIRM</name>
<dbReference type="AlphaFoldDB" id="A0A1Y4QM95"/>
<proteinExistence type="predicted"/>
<evidence type="ECO:0000313" key="3">
    <source>
        <dbReference type="Proteomes" id="UP000196258"/>
    </source>
</evidence>
<dbReference type="RefSeq" id="WP_087255509.1">
    <property type="nucleotide sequence ID" value="NZ_CALURN010000019.1"/>
</dbReference>
<protein>
    <recommendedName>
        <fullName evidence="4">DUF998 domain-containing protein</fullName>
    </recommendedName>
</protein>
<evidence type="ECO:0000256" key="1">
    <source>
        <dbReference type="SAM" id="Phobius"/>
    </source>
</evidence>
<feature type="transmembrane region" description="Helical" evidence="1">
    <location>
        <begin position="135"/>
        <end position="165"/>
    </location>
</feature>
<dbReference type="EMBL" id="NFLB01000004">
    <property type="protein sequence ID" value="OUQ05672.1"/>
    <property type="molecule type" value="Genomic_DNA"/>
</dbReference>
<organism evidence="2 3">
    <name type="scientific">Thomasclavelia spiroformis</name>
    <dbReference type="NCBI Taxonomy" id="29348"/>
    <lineage>
        <taxon>Bacteria</taxon>
        <taxon>Bacillati</taxon>
        <taxon>Bacillota</taxon>
        <taxon>Erysipelotrichia</taxon>
        <taxon>Erysipelotrichales</taxon>
        <taxon>Coprobacillaceae</taxon>
        <taxon>Thomasclavelia</taxon>
    </lineage>
</organism>
<dbReference type="Proteomes" id="UP000196258">
    <property type="component" value="Unassembled WGS sequence"/>
</dbReference>
<sequence>MYYIIAFFTFILSLKTSWIYNNFTYLSYQPTLRIYFLIWISVVSIFLLIKTIKLLNYSYITRLDKLLISFNLICILLGSYLPYDPNNTNILSTLHIVLSSIASLSYLIIIQIIINRLIPIDYNVYNQINIIYHRLITILIMLIIMFGSINTIIELYTMLTILFILNKIENTL</sequence>
<gene>
    <name evidence="2" type="ORF">B5E91_04475</name>
</gene>
<feature type="transmembrane region" description="Helical" evidence="1">
    <location>
        <begin position="66"/>
        <end position="83"/>
    </location>
</feature>
<comment type="caution">
    <text evidence="2">The sequence shown here is derived from an EMBL/GenBank/DDBJ whole genome shotgun (WGS) entry which is preliminary data.</text>
</comment>